<feature type="domain" description="BRCT" evidence="3">
    <location>
        <begin position="100"/>
        <end position="184"/>
    </location>
</feature>
<evidence type="ECO:0000259" key="3">
    <source>
        <dbReference type="PROSITE" id="PS50172"/>
    </source>
</evidence>
<protein>
    <recommendedName>
        <fullName evidence="3">BRCT domain-containing protein</fullName>
    </recommendedName>
</protein>
<dbReference type="Proteomes" id="UP000594261">
    <property type="component" value="Chromosome 9"/>
</dbReference>
<dbReference type="PANTHER" id="PTHR13561:SF20">
    <property type="entry name" value="DNA TOPOISOMERASE 2-BINDING PROTEIN 1"/>
    <property type="match status" value="1"/>
</dbReference>
<dbReference type="SMART" id="SM00292">
    <property type="entry name" value="BRCT"/>
    <property type="match status" value="6"/>
</dbReference>
<keyword evidence="5" id="KW-1185">Reference proteome</keyword>
<feature type="region of interest" description="Disordered" evidence="2">
    <location>
        <begin position="298"/>
        <end position="317"/>
    </location>
</feature>
<feature type="domain" description="BRCT" evidence="3">
    <location>
        <begin position="585"/>
        <end position="673"/>
    </location>
</feature>
<dbReference type="FunCoup" id="A0A7N2RAS9">
    <property type="interactions" value="968"/>
</dbReference>
<reference evidence="4 5" key="1">
    <citation type="journal article" date="2016" name="G3 (Bethesda)">
        <title>First Draft Assembly and Annotation of the Genome of a California Endemic Oak Quercus lobata Nee (Fagaceae).</title>
        <authorList>
            <person name="Sork V.L."/>
            <person name="Fitz-Gibbon S.T."/>
            <person name="Puiu D."/>
            <person name="Crepeau M."/>
            <person name="Gugger P.F."/>
            <person name="Sherman R."/>
            <person name="Stevens K."/>
            <person name="Langley C.H."/>
            <person name="Pellegrini M."/>
            <person name="Salzberg S.L."/>
        </authorList>
    </citation>
    <scope>NUCLEOTIDE SEQUENCE [LARGE SCALE GENOMIC DNA]</scope>
    <source>
        <strain evidence="4 5">cv. SW786</strain>
    </source>
</reference>
<feature type="compositionally biased region" description="Polar residues" evidence="2">
    <location>
        <begin position="302"/>
        <end position="317"/>
    </location>
</feature>
<evidence type="ECO:0000313" key="4">
    <source>
        <dbReference type="EnsemblPlants" id="QL09p032547:mrna"/>
    </source>
</evidence>
<dbReference type="Pfam" id="PF00533">
    <property type="entry name" value="BRCT"/>
    <property type="match status" value="1"/>
</dbReference>
<dbReference type="InterPro" id="IPR001357">
    <property type="entry name" value="BRCT_dom"/>
</dbReference>
<dbReference type="CDD" id="cd00027">
    <property type="entry name" value="BRCT"/>
    <property type="match status" value="1"/>
</dbReference>
<organism evidence="4 5">
    <name type="scientific">Quercus lobata</name>
    <name type="common">Valley oak</name>
    <dbReference type="NCBI Taxonomy" id="97700"/>
    <lineage>
        <taxon>Eukaryota</taxon>
        <taxon>Viridiplantae</taxon>
        <taxon>Streptophyta</taxon>
        <taxon>Embryophyta</taxon>
        <taxon>Tracheophyta</taxon>
        <taxon>Spermatophyta</taxon>
        <taxon>Magnoliopsida</taxon>
        <taxon>eudicotyledons</taxon>
        <taxon>Gunneridae</taxon>
        <taxon>Pentapetalae</taxon>
        <taxon>rosids</taxon>
        <taxon>fabids</taxon>
        <taxon>Fagales</taxon>
        <taxon>Fagaceae</taxon>
        <taxon>Quercus</taxon>
    </lineage>
</organism>
<feature type="region of interest" description="Disordered" evidence="2">
    <location>
        <begin position="553"/>
        <end position="586"/>
    </location>
</feature>
<dbReference type="FunFam" id="3.40.50.10190:FF:000052">
    <property type="entry name" value="Transcription coactivator"/>
    <property type="match status" value="1"/>
</dbReference>
<dbReference type="PANTHER" id="PTHR13561">
    <property type="entry name" value="DNA REPLICATION REGULATOR DPB11-RELATED"/>
    <property type="match status" value="1"/>
</dbReference>
<dbReference type="GO" id="GO:0033314">
    <property type="term" value="P:mitotic DNA replication checkpoint signaling"/>
    <property type="evidence" value="ECO:0007669"/>
    <property type="project" value="TreeGrafter"/>
</dbReference>
<evidence type="ECO:0000313" key="5">
    <source>
        <dbReference type="Proteomes" id="UP000594261"/>
    </source>
</evidence>
<dbReference type="PROSITE" id="PS50172">
    <property type="entry name" value="BRCT"/>
    <property type="match status" value="5"/>
</dbReference>
<feature type="domain" description="BRCT" evidence="3">
    <location>
        <begin position="844"/>
        <end position="927"/>
    </location>
</feature>
<name>A0A7N2RAS9_QUELO</name>
<proteinExistence type="predicted"/>
<feature type="compositionally biased region" description="Basic and acidic residues" evidence="2">
    <location>
        <begin position="525"/>
        <end position="536"/>
    </location>
</feature>
<dbReference type="FunFam" id="3.40.50.10190:FF:000061">
    <property type="entry name" value="Transcription coactivator"/>
    <property type="match status" value="1"/>
</dbReference>
<feature type="domain" description="BRCT" evidence="3">
    <location>
        <begin position="187"/>
        <end position="265"/>
    </location>
</feature>
<evidence type="ECO:0000256" key="2">
    <source>
        <dbReference type="SAM" id="MobiDB-lite"/>
    </source>
</evidence>
<evidence type="ECO:0000256" key="1">
    <source>
        <dbReference type="ARBA" id="ARBA00022737"/>
    </source>
</evidence>
<dbReference type="Gramene" id="QL09p032547:mrna">
    <property type="protein sequence ID" value="QL09p032547:mrna"/>
    <property type="gene ID" value="QL09p032547"/>
</dbReference>
<dbReference type="CDD" id="cd17731">
    <property type="entry name" value="BRCT_TopBP1_rpt2_like"/>
    <property type="match status" value="2"/>
</dbReference>
<reference evidence="4" key="2">
    <citation type="submission" date="2021-01" db="UniProtKB">
        <authorList>
            <consortium name="EnsemblPlants"/>
        </authorList>
    </citation>
    <scope>IDENTIFICATION</scope>
</reference>
<dbReference type="InterPro" id="IPR059215">
    <property type="entry name" value="BRCT2_TopBP1-like"/>
</dbReference>
<dbReference type="FunFam" id="3.40.50.10190:FF:000057">
    <property type="entry name" value="Transcription coactivator"/>
    <property type="match status" value="1"/>
</dbReference>
<dbReference type="InParanoid" id="A0A7N2RAS9"/>
<dbReference type="OMA" id="HSITSEW"/>
<feature type="compositionally biased region" description="Polar residues" evidence="2">
    <location>
        <begin position="498"/>
        <end position="517"/>
    </location>
</feature>
<dbReference type="FunFam" id="3.40.50.10190:FF:000010">
    <property type="entry name" value="DNA topoisomerase II binding protein 1"/>
    <property type="match status" value="1"/>
</dbReference>
<dbReference type="EMBL" id="LRBV02000009">
    <property type="status" value="NOT_ANNOTATED_CDS"/>
    <property type="molecule type" value="Genomic_DNA"/>
</dbReference>
<keyword evidence="1" id="KW-0677">Repeat</keyword>
<dbReference type="GO" id="GO:0006270">
    <property type="term" value="P:DNA replication initiation"/>
    <property type="evidence" value="ECO:0007669"/>
    <property type="project" value="TreeGrafter"/>
</dbReference>
<dbReference type="AlphaFoldDB" id="A0A7N2RAS9"/>
<dbReference type="EnsemblPlants" id="QL09p032547:mrna">
    <property type="protein sequence ID" value="QL09p032547:mrna"/>
    <property type="gene ID" value="QL09p032547"/>
</dbReference>
<dbReference type="SUPFAM" id="SSF52113">
    <property type="entry name" value="BRCT domain"/>
    <property type="match status" value="5"/>
</dbReference>
<dbReference type="GO" id="GO:0007095">
    <property type="term" value="P:mitotic G2 DNA damage checkpoint signaling"/>
    <property type="evidence" value="ECO:0007669"/>
    <property type="project" value="TreeGrafter"/>
</dbReference>
<dbReference type="Gene3D" id="3.40.50.10190">
    <property type="entry name" value="BRCT domain"/>
    <property type="match status" value="6"/>
</dbReference>
<sequence>MMKTKTFKGANVLMSRNLVPPEIFDTLHDALKHNGADVFLCCDPSRSAPNDYHIISSPDHEKFLDLRAKGCNLLGPQCVLSCAKENRALPKQGYTCCFAMDGVKVLASGFEADEKVKIETLVTAMGGVLHPKASLDVSFVIVKNVLAAKYKWALNILKKPIVTIEWLHQCWNEHRVVPQESFRVLPFSGLTICVTQIPADERKEIEKLITQNGGKYSAELTKKCTHLICDISLSSAEGDKYKVARRWGHIYIVTRKWFYQSIARRGACLNEDSYPVQGGSVSSNKNVRNRLTLQHSLDKGIGNSQSVPSTSEDLNSQAAPSIGFADSDVEATLSQNVSSAFSDPPVFVKEGDFEKPTMQPNNETSLDGFVANDSQSEDGDLYLSECRILLVGFEVSEMRKLVSMVRRGGGSRYMSFNDKLTHIVVGSPSEIEKKEVRSLAALGVIYVVKPTWLEDCDCEKKEIPVLQRYIAYDLLLPKDSVFSTKGAVIGVASLNQSKNSTAHPSMSSDQVLGNRNSGIGLPSLEKNKEERSEINMKGDSSLKATAKFSEQSQLPVINGKGNGQLTDKKNGRQKTQHDSSVKNGKPSGVFKGRVFCFSKSFPEDRRAEIVQWVVQGGGKVVDDPVKQNMHYTIQCHGVITRSVDAPQTTRVSSHWIRSCLEAIRVGLDSFYRFVVFGFGDGRRIRFWQDAWKAIWRVKVPNKVLNVVCDFVGSSHYRQLGEEGESVDHLFLHCPVASELWDMVFGLFGVCWVMPLSVVGLFACWQGRFGHHRNGVIWKVVPLCLWCIWKERNSRCFEDIERAMPDLKLLFIRTLLEWFSEEYLLDVGSHILYSPLPCRIPLPGFERFRVCVSQYEEKDRQLLRNLCFVLGAKFAEKLTKKVTHLLCKFTNGPKYEAARKWGIHSITSEWIYECIRQNEVVALDSFRPKEVTVQDQEAGLCTTSQFPTQAVRMVSGGSPSCFPSQSQDLRNTATQCTFSRNDSFKEESEQSSVFNKRAKLLEDDDQKDLPSSKVHLRDPINLNAIGDNITKDNGEVSHAVPDVAAAIEDLLEQTSKIHDQNSPGRTGCDKNLFSSDYSILGQDHSDAHSVVGLSKHWLNRTGKNDDVCNPSGDRSAGIYDGFSETQTESQVVGYEEDLSGRQMLIDKVRTRSSLT</sequence>
<dbReference type="InterPro" id="IPR036420">
    <property type="entry name" value="BRCT_dom_sf"/>
</dbReference>
<dbReference type="Pfam" id="PF12738">
    <property type="entry name" value="PTCB-BRCT"/>
    <property type="match status" value="3"/>
</dbReference>
<feature type="region of interest" description="Disordered" evidence="2">
    <location>
        <begin position="498"/>
        <end position="539"/>
    </location>
</feature>
<feature type="compositionally biased region" description="Basic and acidic residues" evidence="2">
    <location>
        <begin position="566"/>
        <end position="580"/>
    </location>
</feature>
<accession>A0A7N2RAS9</accession>
<feature type="domain" description="BRCT" evidence="3">
    <location>
        <begin position="378"/>
        <end position="470"/>
    </location>
</feature>